<evidence type="ECO:0000313" key="2">
    <source>
        <dbReference type="EMBL" id="QDO89459.1"/>
    </source>
</evidence>
<protein>
    <submittedName>
        <fullName evidence="2">Type II toxin-antitoxin system death-on-curing family toxin</fullName>
    </submittedName>
</protein>
<dbReference type="AlphaFoldDB" id="A0A516GD62"/>
<evidence type="ECO:0000259" key="1">
    <source>
        <dbReference type="PROSITE" id="PS51459"/>
    </source>
</evidence>
<dbReference type="NCBIfam" id="TIGR01550">
    <property type="entry name" value="DOC_P1"/>
    <property type="match status" value="1"/>
</dbReference>
<feature type="domain" description="Fido" evidence="1">
    <location>
        <begin position="9"/>
        <end position="123"/>
    </location>
</feature>
<dbReference type="GO" id="GO:0016301">
    <property type="term" value="F:kinase activity"/>
    <property type="evidence" value="ECO:0007669"/>
    <property type="project" value="InterPro"/>
</dbReference>
<proteinExistence type="predicted"/>
<dbReference type="InterPro" id="IPR053737">
    <property type="entry name" value="Type_II_TA_Toxin"/>
</dbReference>
<dbReference type="Proteomes" id="UP000315395">
    <property type="component" value="Chromosome"/>
</dbReference>
<keyword evidence="3" id="KW-1185">Reference proteome</keyword>
<dbReference type="InterPro" id="IPR006440">
    <property type="entry name" value="Doc"/>
</dbReference>
<dbReference type="EMBL" id="CP041616">
    <property type="protein sequence ID" value="QDO89459.1"/>
    <property type="molecule type" value="Genomic_DNA"/>
</dbReference>
<dbReference type="KEGG" id="orz:FNH13_14895"/>
<dbReference type="PANTHER" id="PTHR39426">
    <property type="entry name" value="HOMOLOGY TO DEATH-ON-CURING PROTEIN OF PHAGE P1"/>
    <property type="match status" value="1"/>
</dbReference>
<evidence type="ECO:0000313" key="3">
    <source>
        <dbReference type="Proteomes" id="UP000315395"/>
    </source>
</evidence>
<reference evidence="2 3" key="1">
    <citation type="submission" date="2019-07" db="EMBL/GenBank/DDBJ databases">
        <title>complete genome sequencing of Ornithinimicrobium sp. H23M54.</title>
        <authorList>
            <person name="Bae J.-W."/>
            <person name="Lee S.-Y."/>
        </authorList>
    </citation>
    <scope>NUCLEOTIDE SEQUENCE [LARGE SCALE GENOMIC DNA]</scope>
    <source>
        <strain evidence="2 3">H23M54</strain>
    </source>
</reference>
<sequence length="129" mass="13703">MSAEELDYLSVEDLLEIASGVLDDVAVRDPGLLAAAAARPMTTVFGDDAYPAFEDKVAALLHSLVRNHALVDGNKRLAWSAARVFCLLNGRDLTYTVDEAEQMMLGAAAGGLDVPQIADWLEARIGAAS</sequence>
<dbReference type="RefSeq" id="WP_143784145.1">
    <property type="nucleotide sequence ID" value="NZ_CP041616.1"/>
</dbReference>
<dbReference type="PROSITE" id="PS51459">
    <property type="entry name" value="FIDO"/>
    <property type="match status" value="1"/>
</dbReference>
<dbReference type="OrthoDB" id="9802752at2"/>
<dbReference type="Gene3D" id="1.20.120.1870">
    <property type="entry name" value="Fic/DOC protein, Fido domain"/>
    <property type="match status" value="1"/>
</dbReference>
<accession>A0A516GD62</accession>
<dbReference type="InterPro" id="IPR003812">
    <property type="entry name" value="Fido"/>
</dbReference>
<dbReference type="PANTHER" id="PTHR39426:SF1">
    <property type="entry name" value="HOMOLOGY TO DEATH-ON-CURING PROTEIN OF PHAGE P1"/>
    <property type="match status" value="1"/>
</dbReference>
<name>A0A516GD62_9MICO</name>
<organism evidence="2 3">
    <name type="scientific">Ornithinimicrobium ciconiae</name>
    <dbReference type="NCBI Taxonomy" id="2594265"/>
    <lineage>
        <taxon>Bacteria</taxon>
        <taxon>Bacillati</taxon>
        <taxon>Actinomycetota</taxon>
        <taxon>Actinomycetes</taxon>
        <taxon>Micrococcales</taxon>
        <taxon>Ornithinimicrobiaceae</taxon>
        <taxon>Ornithinimicrobium</taxon>
    </lineage>
</organism>
<dbReference type="Pfam" id="PF02661">
    <property type="entry name" value="Fic"/>
    <property type="match status" value="1"/>
</dbReference>
<gene>
    <name evidence="2" type="ORF">FNH13_14895</name>
</gene>